<dbReference type="GO" id="GO:0005739">
    <property type="term" value="C:mitochondrion"/>
    <property type="evidence" value="ECO:0007669"/>
    <property type="project" value="TreeGrafter"/>
</dbReference>
<evidence type="ECO:0000313" key="3">
    <source>
        <dbReference type="Proteomes" id="UP000053447"/>
    </source>
</evidence>
<accession>A0A0W4ZRC2</accession>
<dbReference type="OrthoDB" id="276721at2759"/>
<dbReference type="PANTHER" id="PTHR12126">
    <property type="entry name" value="NADH-UBIQUINONE OXIDOREDUCTASE 39 KDA SUBUNIT-RELATED"/>
    <property type="match status" value="1"/>
</dbReference>
<dbReference type="VEuPathDB" id="FungiDB:T551_01473"/>
<feature type="domain" description="NAD-dependent epimerase/dehydratase" evidence="1">
    <location>
        <begin position="6"/>
        <end position="79"/>
    </location>
</feature>
<name>A0A0W4ZRC2_PNEJ7</name>
<dbReference type="InterPro" id="IPR001509">
    <property type="entry name" value="Epimerase_deHydtase"/>
</dbReference>
<organism evidence="2 3">
    <name type="scientific">Pneumocystis jirovecii (strain RU7)</name>
    <name type="common">Human pneumocystis pneumonia agent</name>
    <dbReference type="NCBI Taxonomy" id="1408657"/>
    <lineage>
        <taxon>Eukaryota</taxon>
        <taxon>Fungi</taxon>
        <taxon>Dikarya</taxon>
        <taxon>Ascomycota</taxon>
        <taxon>Taphrinomycotina</taxon>
        <taxon>Pneumocystomycetes</taxon>
        <taxon>Pneumocystaceae</taxon>
        <taxon>Pneumocystis</taxon>
    </lineage>
</organism>
<reference evidence="3" key="1">
    <citation type="journal article" date="2016" name="Nat. Commun.">
        <title>Genome analysis of three Pneumocystis species reveals adaptation mechanisms to life exclusively in mammalian hosts.</title>
        <authorList>
            <person name="Ma L."/>
            <person name="Chen Z."/>
            <person name="Huang D.W."/>
            <person name="Kutty G."/>
            <person name="Ishihara M."/>
            <person name="Wang H."/>
            <person name="Abouelleil A."/>
            <person name="Bishop L."/>
            <person name="Davey E."/>
            <person name="Deng R."/>
            <person name="Deng X."/>
            <person name="Fan L."/>
            <person name="Fantoni G."/>
            <person name="Fitzgerald M."/>
            <person name="Gogineni E."/>
            <person name="Goldberg J.M."/>
            <person name="Handley G."/>
            <person name="Hu X."/>
            <person name="Huber C."/>
            <person name="Jiao X."/>
            <person name="Jones K."/>
            <person name="Levin J.Z."/>
            <person name="Liu Y."/>
            <person name="Macdonald P."/>
            <person name="Melnikov A."/>
            <person name="Raley C."/>
            <person name="Sassi M."/>
            <person name="Sherman B.T."/>
            <person name="Song X."/>
            <person name="Sykes S."/>
            <person name="Tran B."/>
            <person name="Walsh L."/>
            <person name="Xia Y."/>
            <person name="Yang J."/>
            <person name="Young S."/>
            <person name="Zeng Q."/>
            <person name="Zheng X."/>
            <person name="Stephens R."/>
            <person name="Nusbaum C."/>
            <person name="Birren B.W."/>
            <person name="Azadi P."/>
            <person name="Lempicki R.A."/>
            <person name="Cuomo C.A."/>
            <person name="Kovacs J.A."/>
        </authorList>
    </citation>
    <scope>NUCLEOTIDE SEQUENCE [LARGE SCALE GENOMIC DNA]</scope>
    <source>
        <strain evidence="3">RU7</strain>
    </source>
</reference>
<comment type="caution">
    <text evidence="2">The sequence shown here is derived from an EMBL/GenBank/DDBJ whole genome shotgun (WGS) entry which is preliminary data.</text>
</comment>
<dbReference type="Pfam" id="PF01370">
    <property type="entry name" value="Epimerase"/>
    <property type="match status" value="1"/>
</dbReference>
<evidence type="ECO:0000259" key="1">
    <source>
        <dbReference type="Pfam" id="PF01370"/>
    </source>
</evidence>
<dbReference type="STRING" id="1408657.A0A0W4ZRC2"/>
<dbReference type="Gene3D" id="3.40.50.720">
    <property type="entry name" value="NAD(P)-binding Rossmann-like Domain"/>
    <property type="match status" value="1"/>
</dbReference>
<sequence>MNRHLTVLGGTGFLGQHICKTAIQKGWTVTSLSRKGKPECAGHNSSVPEWLKQVNWCKGDLKDEILVKEHIKKSSAIVYSVGTLLESQYKHFLSAKDLLSLTFQPSHDENLSYNKLNRDFAIQVADEVSRINTNMPFVYLSAAGGFPGIPRRYIESKREAEDYICSLPNIRPIIMRPGFMYSKERPISMPLACIINTISNVNRLFDKKIPFIDAVGVKPLKVETVADAIIQSIHDETFKGIASIQHIEKLATVL</sequence>
<dbReference type="eggNOG" id="KOG4288">
    <property type="taxonomic scope" value="Eukaryota"/>
</dbReference>
<protein>
    <recommendedName>
        <fullName evidence="1">NAD-dependent epimerase/dehydratase domain-containing protein</fullName>
    </recommendedName>
</protein>
<proteinExistence type="predicted"/>
<evidence type="ECO:0000313" key="2">
    <source>
        <dbReference type="EMBL" id="KTW30921.1"/>
    </source>
</evidence>
<dbReference type="RefSeq" id="XP_018229911.1">
    <property type="nucleotide sequence ID" value="XM_018373736.1"/>
</dbReference>
<dbReference type="PANTHER" id="PTHR12126:SF16">
    <property type="entry name" value="MIOREX COMPLEX COMPONENT 2"/>
    <property type="match status" value="1"/>
</dbReference>
<dbReference type="AlphaFoldDB" id="A0A0W4ZRC2"/>
<dbReference type="EMBL" id="LFWA01000006">
    <property type="protein sequence ID" value="KTW30921.1"/>
    <property type="molecule type" value="Genomic_DNA"/>
</dbReference>
<dbReference type="GeneID" id="28939991"/>
<dbReference type="SUPFAM" id="SSF51735">
    <property type="entry name" value="NAD(P)-binding Rossmann-fold domains"/>
    <property type="match status" value="1"/>
</dbReference>
<gene>
    <name evidence="2" type="ORF">T551_01473</name>
</gene>
<dbReference type="Proteomes" id="UP000053447">
    <property type="component" value="Unassembled WGS sequence"/>
</dbReference>
<dbReference type="GO" id="GO:0044877">
    <property type="term" value="F:protein-containing complex binding"/>
    <property type="evidence" value="ECO:0007669"/>
    <property type="project" value="TreeGrafter"/>
</dbReference>
<dbReference type="InterPro" id="IPR036291">
    <property type="entry name" value="NAD(P)-bd_dom_sf"/>
</dbReference>
<keyword evidence="3" id="KW-1185">Reference proteome</keyword>
<dbReference type="InterPro" id="IPR051207">
    <property type="entry name" value="ComplexI_NDUFA9_subunit"/>
</dbReference>